<reference evidence="2 3" key="1">
    <citation type="submission" date="2024-04" db="EMBL/GenBank/DDBJ databases">
        <authorList>
            <person name="Waldvogel A.-M."/>
            <person name="Schoenle A."/>
        </authorList>
    </citation>
    <scope>NUCLEOTIDE SEQUENCE [LARGE SCALE GENOMIC DNA]</scope>
</reference>
<gene>
    <name evidence="2" type="ORF">KC01_LOCUS11691</name>
</gene>
<evidence type="ECO:0000313" key="3">
    <source>
        <dbReference type="Proteomes" id="UP001497482"/>
    </source>
</evidence>
<organism evidence="2 3">
    <name type="scientific">Knipowitschia caucasica</name>
    <name type="common">Caucasian dwarf goby</name>
    <name type="synonym">Pomatoschistus caucasicus</name>
    <dbReference type="NCBI Taxonomy" id="637954"/>
    <lineage>
        <taxon>Eukaryota</taxon>
        <taxon>Metazoa</taxon>
        <taxon>Chordata</taxon>
        <taxon>Craniata</taxon>
        <taxon>Vertebrata</taxon>
        <taxon>Euteleostomi</taxon>
        <taxon>Actinopterygii</taxon>
        <taxon>Neopterygii</taxon>
        <taxon>Teleostei</taxon>
        <taxon>Neoteleostei</taxon>
        <taxon>Acanthomorphata</taxon>
        <taxon>Gobiaria</taxon>
        <taxon>Gobiiformes</taxon>
        <taxon>Gobioidei</taxon>
        <taxon>Gobiidae</taxon>
        <taxon>Gobiinae</taxon>
        <taxon>Knipowitschia</taxon>
    </lineage>
</organism>
<name>A0AAV2JZM6_KNICA</name>
<evidence type="ECO:0000313" key="2">
    <source>
        <dbReference type="EMBL" id="CAL1580894.1"/>
    </source>
</evidence>
<dbReference type="EMBL" id="OZ035836">
    <property type="protein sequence ID" value="CAL1580894.1"/>
    <property type="molecule type" value="Genomic_DNA"/>
</dbReference>
<feature type="compositionally biased region" description="Polar residues" evidence="1">
    <location>
        <begin position="19"/>
        <end position="28"/>
    </location>
</feature>
<keyword evidence="3" id="KW-1185">Reference proteome</keyword>
<feature type="compositionally biased region" description="Basic and acidic residues" evidence="1">
    <location>
        <begin position="9"/>
        <end position="18"/>
    </location>
</feature>
<sequence>MVEAETQEGDGKRAKDKSVPQTVVTTEPWQRLETPALDAGPLAGSPLDTGPLDAGPLDAGPLAVVLSLRSSGCRSSAPRLFPGPCLNEQWRRRRADKQPQLREHGRCSCPSVPLTAPEPPGGHLHTLTRALPAPMARYSRSTHRLHPVRTDQGGAERELPLWEQGGPGGGQGGTGVWCVTVGESRTVVEKLAPKSPSLLLARQTRASRAMTPVRHFRPELFTIKPGETTDLQGDTS</sequence>
<dbReference type="Proteomes" id="UP001497482">
    <property type="component" value="Chromosome 14"/>
</dbReference>
<feature type="region of interest" description="Disordered" evidence="1">
    <location>
        <begin position="1"/>
        <end position="54"/>
    </location>
</feature>
<proteinExistence type="predicted"/>
<protein>
    <submittedName>
        <fullName evidence="2">Uncharacterized protein</fullName>
    </submittedName>
</protein>
<feature type="region of interest" description="Disordered" evidence="1">
    <location>
        <begin position="138"/>
        <end position="170"/>
    </location>
</feature>
<evidence type="ECO:0000256" key="1">
    <source>
        <dbReference type="SAM" id="MobiDB-lite"/>
    </source>
</evidence>
<dbReference type="AlphaFoldDB" id="A0AAV2JZM6"/>
<accession>A0AAV2JZM6</accession>